<feature type="transmembrane region" description="Helical" evidence="6">
    <location>
        <begin position="69"/>
        <end position="87"/>
    </location>
</feature>
<comment type="subcellular location">
    <subcellularLocation>
        <location evidence="1">Cell membrane</location>
        <topology evidence="1">Multi-pass membrane protein</topology>
    </subcellularLocation>
</comment>
<name>A0A2Z2NMN3_9GAMM</name>
<protein>
    <recommendedName>
        <fullName evidence="7">Sulfatase N-terminal domain-containing protein</fullName>
    </recommendedName>
</protein>
<feature type="domain" description="Sulfatase N-terminal" evidence="7">
    <location>
        <begin position="305"/>
        <end position="479"/>
    </location>
</feature>
<proteinExistence type="predicted"/>
<keyword evidence="5 6" id="KW-0472">Membrane</keyword>
<evidence type="ECO:0000256" key="4">
    <source>
        <dbReference type="ARBA" id="ARBA00022989"/>
    </source>
</evidence>
<accession>A0A2Z2NMN3</accession>
<dbReference type="PANTHER" id="PTHR47371">
    <property type="entry name" value="LIPOTEICHOIC ACID SYNTHASE"/>
    <property type="match status" value="1"/>
</dbReference>
<dbReference type="Proteomes" id="UP000250079">
    <property type="component" value="Chromosome"/>
</dbReference>
<keyword evidence="4 6" id="KW-1133">Transmembrane helix</keyword>
<dbReference type="SUPFAM" id="SSF53649">
    <property type="entry name" value="Alkaline phosphatase-like"/>
    <property type="match status" value="1"/>
</dbReference>
<evidence type="ECO:0000313" key="8">
    <source>
        <dbReference type="EMBL" id="ASJ71221.1"/>
    </source>
</evidence>
<organism evidence="8 9">
    <name type="scientific">Granulosicoccus antarcticus IMCC3135</name>
    <dbReference type="NCBI Taxonomy" id="1192854"/>
    <lineage>
        <taxon>Bacteria</taxon>
        <taxon>Pseudomonadati</taxon>
        <taxon>Pseudomonadota</taxon>
        <taxon>Gammaproteobacteria</taxon>
        <taxon>Chromatiales</taxon>
        <taxon>Granulosicoccaceae</taxon>
        <taxon>Granulosicoccus</taxon>
    </lineage>
</organism>
<feature type="transmembrane region" description="Helical" evidence="6">
    <location>
        <begin position="16"/>
        <end position="33"/>
    </location>
</feature>
<dbReference type="EMBL" id="CP018632">
    <property type="protein sequence ID" value="ASJ71221.1"/>
    <property type="molecule type" value="Genomic_DNA"/>
</dbReference>
<keyword evidence="3 6" id="KW-0812">Transmembrane</keyword>
<dbReference type="AlphaFoldDB" id="A0A2Z2NMN3"/>
<sequence length="563" mass="61730">MPQTNTAKSTTSHRRAALYSLLAVALLVALLIVPGHPDQLTLSQWPSLPLDVPVIVLLLILLNRPLFTVTRLLVTASVLCLSLLRLADLVSRAALGRAFNPLAEWHLIQQGWTLTADTLGRSEAIALGSSGVLVLLLIAVLLYRSLGYLNRLSRPWRNTYIVICCVPLLTAMVNSMTPLKHDSLPPAKWAIADELVERIQYTQWAIQDQAQFTSLLQEDDLLANQPSFAALSGRDVIIIYVESYGRSFVDSPQFSNAAAQRLLSVQNETGNAGLHVKSAWIDSPTRGGRSWLAHATVASGLRLTNHARFDRLISSERKSLASLFKQAGWTTSVVLPVVKSDWVEGAWYQVDRFFDHDALNYKGQDFGFVTMPDQYTLTAFERQVRATADGPLMAHIGLLDSHAPWGPLPNHQSWDDIGDGSIFDGTQRYGERHSWAKAEPVREAYGTSVDQNLKLVGEYLARYADDALFIVLGDHQPASIIAGWAPTSHVPIHIFSSDSALLDRLPGNSFSDGMMPASDSEALPMESIRGLLGTAFETTPPITTPLAEIESATTDISTLHSSP</sequence>
<keyword evidence="9" id="KW-1185">Reference proteome</keyword>
<feature type="transmembrane region" description="Helical" evidence="6">
    <location>
        <begin position="45"/>
        <end position="62"/>
    </location>
</feature>
<dbReference type="OrthoDB" id="1376015at2"/>
<dbReference type="Pfam" id="PF00884">
    <property type="entry name" value="Sulfatase"/>
    <property type="match status" value="1"/>
</dbReference>
<evidence type="ECO:0000313" key="9">
    <source>
        <dbReference type="Proteomes" id="UP000250079"/>
    </source>
</evidence>
<gene>
    <name evidence="8" type="ORF">IMCC3135_05545</name>
</gene>
<dbReference type="InterPro" id="IPR017850">
    <property type="entry name" value="Alkaline_phosphatase_core_sf"/>
</dbReference>
<keyword evidence="2" id="KW-1003">Cell membrane</keyword>
<dbReference type="Gene3D" id="3.40.720.10">
    <property type="entry name" value="Alkaline Phosphatase, subunit A"/>
    <property type="match status" value="1"/>
</dbReference>
<reference evidence="8 9" key="1">
    <citation type="submission" date="2016-12" db="EMBL/GenBank/DDBJ databases">
        <authorList>
            <person name="Song W.-J."/>
            <person name="Kurnit D.M."/>
        </authorList>
    </citation>
    <scope>NUCLEOTIDE SEQUENCE [LARGE SCALE GENOMIC DNA]</scope>
    <source>
        <strain evidence="8 9">IMCC3135</strain>
    </source>
</reference>
<evidence type="ECO:0000259" key="7">
    <source>
        <dbReference type="Pfam" id="PF00884"/>
    </source>
</evidence>
<evidence type="ECO:0000256" key="3">
    <source>
        <dbReference type="ARBA" id="ARBA00022692"/>
    </source>
</evidence>
<dbReference type="GO" id="GO:0005886">
    <property type="term" value="C:plasma membrane"/>
    <property type="evidence" value="ECO:0007669"/>
    <property type="project" value="UniProtKB-SubCell"/>
</dbReference>
<dbReference type="InterPro" id="IPR000917">
    <property type="entry name" value="Sulfatase_N"/>
</dbReference>
<evidence type="ECO:0000256" key="5">
    <source>
        <dbReference type="ARBA" id="ARBA00023136"/>
    </source>
</evidence>
<evidence type="ECO:0000256" key="6">
    <source>
        <dbReference type="SAM" id="Phobius"/>
    </source>
</evidence>
<dbReference type="InterPro" id="IPR050448">
    <property type="entry name" value="OpgB/LTA_synthase_biosynth"/>
</dbReference>
<dbReference type="RefSeq" id="WP_157735784.1">
    <property type="nucleotide sequence ID" value="NZ_CP018632.1"/>
</dbReference>
<feature type="transmembrane region" description="Helical" evidence="6">
    <location>
        <begin position="124"/>
        <end position="146"/>
    </location>
</feature>
<evidence type="ECO:0000256" key="1">
    <source>
        <dbReference type="ARBA" id="ARBA00004651"/>
    </source>
</evidence>
<dbReference type="PANTHER" id="PTHR47371:SF3">
    <property type="entry name" value="PHOSPHOGLYCEROL TRANSFERASE I"/>
    <property type="match status" value="1"/>
</dbReference>
<feature type="transmembrane region" description="Helical" evidence="6">
    <location>
        <begin position="158"/>
        <end position="176"/>
    </location>
</feature>
<evidence type="ECO:0000256" key="2">
    <source>
        <dbReference type="ARBA" id="ARBA00022475"/>
    </source>
</evidence>
<dbReference type="KEGG" id="gai:IMCC3135_05545"/>